<dbReference type="EMBL" id="JANVFU010000010">
    <property type="protein sequence ID" value="KAJ3742601.1"/>
    <property type="molecule type" value="Genomic_DNA"/>
</dbReference>
<dbReference type="Gene3D" id="3.20.20.80">
    <property type="entry name" value="Glycosidases"/>
    <property type="match status" value="1"/>
</dbReference>
<dbReference type="Pfam" id="PF16862">
    <property type="entry name" value="Glyco_hydro_79C"/>
    <property type="match status" value="1"/>
</dbReference>
<comment type="caution">
    <text evidence="3">The sequence shown here is derived from an EMBL/GenBank/DDBJ whole genome shotgun (WGS) entry which is preliminary data.</text>
</comment>
<feature type="signal peptide" evidence="1">
    <location>
        <begin position="1"/>
        <end position="21"/>
    </location>
</feature>
<organism evidence="3 5">
    <name type="scientific">Lentinula detonsa</name>
    <dbReference type="NCBI Taxonomy" id="2804962"/>
    <lineage>
        <taxon>Eukaryota</taxon>
        <taxon>Fungi</taxon>
        <taxon>Dikarya</taxon>
        <taxon>Basidiomycota</taxon>
        <taxon>Agaricomycotina</taxon>
        <taxon>Agaricomycetes</taxon>
        <taxon>Agaricomycetidae</taxon>
        <taxon>Agaricales</taxon>
        <taxon>Marasmiineae</taxon>
        <taxon>Omphalotaceae</taxon>
        <taxon>Lentinula</taxon>
    </lineage>
</organism>
<dbReference type="InterPro" id="IPR031728">
    <property type="entry name" value="GlcAase_C"/>
</dbReference>
<proteinExistence type="predicted"/>
<protein>
    <recommendedName>
        <fullName evidence="2">Beta-glucuronidase C-terminal domain-containing protein</fullName>
    </recommendedName>
</protein>
<dbReference type="SUPFAM" id="SSF51445">
    <property type="entry name" value="(Trans)glycosidases"/>
    <property type="match status" value="1"/>
</dbReference>
<sequence length="654" mass="69858">MTSFSLFRLFFYNGLLGLTTAVTVYYAPGQNPFSTTSADASSYTGAAAYNPTTFDPPALPDPLPSLSLDFNIQNNPSGLSITQSGAFMGFSVEMSVANQVLGKNSSILQVPFLNLLATISQRSGAVRVRIGGNSQDTASQVASLDDGKVLEKDLSGVTNPTETPPLVFTPDLLYMMRNISDFVNVRWFVGIPFNDSSNFRLEIAQSAQEILGDYLIGNEPDLYAAHGHRSSNYSQYDYVGELGSLIDDMSQYSDLSVAQNLLLIPSVSGTWTPENVWDTGVMDTYGSNIAWMSVEHYPTDNCYAQYGTGTPRNDTELWPTYLMHSSAQSLIQPYLNSTAYAQSKSKPFIMFETNTASCGGFPGISDVFGAALWGLDYGLLMAASNFSGGMFHVGGQSVYYNPFISPPTNQSSYKQWTVGPVFYSSLVIAEALGPSNQSQVLEIGAENQSTYTPNYVIYENGQPVRMVLINFLSDSSGNSNYTANIAIGGGQTGQSNTTPSQVKVKYLTASSVSQKGNYTWASQTFGGNFESDGRLQGTEIIETIPCDQSTQVCSVSVPAPGAALVFLTDELTETEGAPSTTFATTTVTKTANTATVDASVLATSNGRSGNSPMGSSSKGSANDGVGLKASISSLWIVFGMSSGVGLFLRATYVL</sequence>
<accession>A0AA38UW92</accession>
<feature type="chain" id="PRO_5044703638" description="Beta-glucuronidase C-terminal domain-containing protein" evidence="1">
    <location>
        <begin position="22"/>
        <end position="654"/>
    </location>
</feature>
<reference evidence="4" key="1">
    <citation type="submission" date="2022-08" db="EMBL/GenBank/DDBJ databases">
        <authorList>
            <consortium name="DOE Joint Genome Institute"/>
            <person name="Min B."/>
            <person name="Riley R."/>
            <person name="Sierra-Patev S."/>
            <person name="Naranjo-Ortiz M."/>
            <person name="Looney B."/>
            <person name="Konkel Z."/>
            <person name="Slot J.C."/>
            <person name="Sakamoto Y."/>
            <person name="Steenwyk J.L."/>
            <person name="Rokas A."/>
            <person name="Carro J."/>
            <person name="Camarero S."/>
            <person name="Ferreira P."/>
            <person name="Molpeceres G."/>
            <person name="Ruiz-Duenas F.J."/>
            <person name="Serrano A."/>
            <person name="Henrissat B."/>
            <person name="Drula E."/>
            <person name="Hughes K.W."/>
            <person name="Mata J.L."/>
            <person name="Ishikawa N.K."/>
            <person name="Vargas-Isla R."/>
            <person name="Ushijima S."/>
            <person name="Smith C.A."/>
            <person name="Ahrendt S."/>
            <person name="Andreopoulos W."/>
            <person name="He G."/>
            <person name="Labutti K."/>
            <person name="Lipzen A."/>
            <person name="Ng V."/>
            <person name="Sandor L."/>
            <person name="Barry K."/>
            <person name="Martinez A.T."/>
            <person name="Xiao Y."/>
            <person name="Gibbons J.G."/>
            <person name="Terashima K."/>
            <person name="Hibbett D.S."/>
            <person name="Grigoriev I.V."/>
        </authorList>
    </citation>
    <scope>NUCLEOTIDE SEQUENCE</scope>
    <source>
        <strain evidence="4">TFB7829</strain>
    </source>
</reference>
<evidence type="ECO:0000259" key="2">
    <source>
        <dbReference type="Pfam" id="PF16862"/>
    </source>
</evidence>
<evidence type="ECO:0000313" key="5">
    <source>
        <dbReference type="Proteomes" id="UP001142393"/>
    </source>
</evidence>
<evidence type="ECO:0000313" key="3">
    <source>
        <dbReference type="EMBL" id="KAJ3742601.1"/>
    </source>
</evidence>
<dbReference type="InterPro" id="IPR017853">
    <property type="entry name" value="GH"/>
</dbReference>
<evidence type="ECO:0000256" key="1">
    <source>
        <dbReference type="SAM" id="SignalP"/>
    </source>
</evidence>
<feature type="domain" description="Beta-glucuronidase C-terminal" evidence="2">
    <location>
        <begin position="455"/>
        <end position="564"/>
    </location>
</feature>
<reference evidence="3 5" key="3">
    <citation type="journal article" date="2023" name="Proc. Natl. Acad. Sci. U.S.A.">
        <title>A global phylogenomic analysis of the shiitake genus Lentinula.</title>
        <authorList>
            <person name="Sierra-Patev S."/>
            <person name="Min B."/>
            <person name="Naranjo-Ortiz M."/>
            <person name="Looney B."/>
            <person name="Konkel Z."/>
            <person name="Slot J.C."/>
            <person name="Sakamoto Y."/>
            <person name="Steenwyk J.L."/>
            <person name="Rokas A."/>
            <person name="Carro J."/>
            <person name="Camarero S."/>
            <person name="Ferreira P."/>
            <person name="Molpeceres G."/>
            <person name="Ruiz-Duenas F.J."/>
            <person name="Serrano A."/>
            <person name="Henrissat B."/>
            <person name="Drula E."/>
            <person name="Hughes K.W."/>
            <person name="Mata J.L."/>
            <person name="Ishikawa N.K."/>
            <person name="Vargas-Isla R."/>
            <person name="Ushijima S."/>
            <person name="Smith C.A."/>
            <person name="Donoghue J."/>
            <person name="Ahrendt S."/>
            <person name="Andreopoulos W."/>
            <person name="He G."/>
            <person name="LaButti K."/>
            <person name="Lipzen A."/>
            <person name="Ng V."/>
            <person name="Riley R."/>
            <person name="Sandor L."/>
            <person name="Barry K."/>
            <person name="Martinez A.T."/>
            <person name="Xiao Y."/>
            <person name="Gibbons J.G."/>
            <person name="Terashima K."/>
            <person name="Grigoriev I.V."/>
            <person name="Hibbett D."/>
        </authorList>
    </citation>
    <scope>NUCLEOTIDE SEQUENCE [LARGE SCALE GENOMIC DNA]</scope>
    <source>
        <strain evidence="3 5">TFB7810</strain>
    </source>
</reference>
<keyword evidence="1" id="KW-0732">Signal</keyword>
<reference evidence="3" key="2">
    <citation type="submission" date="2022-08" db="EMBL/GenBank/DDBJ databases">
        <authorList>
            <consortium name="DOE Joint Genome Institute"/>
            <person name="Min B."/>
            <person name="Sierra-Patev S."/>
            <person name="Naranjo-Ortiz M."/>
            <person name="Looney B."/>
            <person name="Konkel Z."/>
            <person name="Slot J.C."/>
            <person name="Sakamoto Y."/>
            <person name="Steenwyk J.L."/>
            <person name="Rokas A."/>
            <person name="Carro J."/>
            <person name="Camarero S."/>
            <person name="Ferreira P."/>
            <person name="Molpeceres G."/>
            <person name="Ruiz-duenas F.J."/>
            <person name="Serrano A."/>
            <person name="Henrissat B."/>
            <person name="Drula E."/>
            <person name="Hughes K.W."/>
            <person name="Mata J.L."/>
            <person name="Ishikawa N.K."/>
            <person name="Vargas-Isla R."/>
            <person name="Ushijima S."/>
            <person name="Smith C.A."/>
            <person name="Ahrendt S."/>
            <person name="Andreopoulos W."/>
            <person name="He G."/>
            <person name="LaButti K."/>
            <person name="Lipzen A."/>
            <person name="Ng V."/>
            <person name="Riley R."/>
            <person name="Sandor L."/>
            <person name="Barry K."/>
            <person name="Martinez A.T."/>
            <person name="Xiao Y."/>
            <person name="Gibbons J.G."/>
            <person name="Terashima K."/>
            <person name="Hibbett D.S."/>
            <person name="Grigoriev I.V."/>
        </authorList>
    </citation>
    <scope>NUCLEOTIDE SEQUENCE</scope>
    <source>
        <strain evidence="3">TFB7810</strain>
    </source>
</reference>
<dbReference type="EMBL" id="MU801917">
    <property type="protein sequence ID" value="KAJ3987879.1"/>
    <property type="molecule type" value="Genomic_DNA"/>
</dbReference>
<dbReference type="Proteomes" id="UP001142393">
    <property type="component" value="Unassembled WGS sequence"/>
</dbReference>
<dbReference type="Proteomes" id="UP001163850">
    <property type="component" value="Unassembled WGS sequence"/>
</dbReference>
<dbReference type="PANTHER" id="PTHR36183">
    <property type="entry name" value="BETA-GLUCURONIDASE"/>
    <property type="match status" value="1"/>
</dbReference>
<evidence type="ECO:0000313" key="4">
    <source>
        <dbReference type="EMBL" id="KAJ3987879.1"/>
    </source>
</evidence>
<dbReference type="AlphaFoldDB" id="A0A9W8NX07"/>
<dbReference type="PANTHER" id="PTHR36183:SF2">
    <property type="entry name" value="BETA-GLUCURONIDASE C-TERMINAL DOMAIN-CONTAINING PROTEIN"/>
    <property type="match status" value="1"/>
</dbReference>
<accession>A0A9W8NX07</accession>
<name>A0A9W8NX07_9AGAR</name>
<dbReference type="InterPro" id="IPR052974">
    <property type="entry name" value="GH79_Enzymes"/>
</dbReference>
<gene>
    <name evidence="3" type="ORF">DFH05DRAFT_1571971</name>
    <name evidence="4" type="ORF">F5890DRAFT_1471954</name>
</gene>
<keyword evidence="5" id="KW-1185">Reference proteome</keyword>